<keyword evidence="2" id="KW-1185">Reference proteome</keyword>
<sequence length="507" mass="56561">MSSAEGSLNSSFSQPLPELPQSSSSRAQRPGATVNASRILENARLQAAMANMLDDDDSMSVCDTPRKWTGDGDEQLNSAREYAARGQEFVASDQYKRMEMADKQTITGEWPSESIVNTVDRRPMRRVKYAENIALLANHLAEVSGNRSEALFNLIVRCSCRDQLDNLFACQLKRLGDEPFSPKFDQVMACLAFCAHCSFESLLPGGETVPEAAAYMDCHLLSCEQSSYVVCDNERLGECRASLERLFRALEFARWDLMNSEELTMVLFALLRLSLDRQLEHRRLMIVPVLNKIFTDLSEVDDKDEKFMDIVESLKRVFLHLSPSLITLAQASELLTLMDAAGRSETLVVGCVREVLSSQAETSDPGDWDTDVIALCGSFATLVEEESFRSNRNDLWAALMLLNDSLSPRVIAAASETDYGTVTRMFATVGRRLIKSHFIDDQIIDGLLRSIQQRFTTTWASAHPGEQLVGVSLDEREDDQSSHNSSVKSSPVKKRMRSDISSTDNSD</sequence>
<evidence type="ECO:0000313" key="2">
    <source>
        <dbReference type="Proteomes" id="UP000887566"/>
    </source>
</evidence>
<proteinExistence type="predicted"/>
<protein>
    <submittedName>
        <fullName evidence="3">Wings apart-like protein C-terminal domain-containing protein</fullName>
    </submittedName>
</protein>
<feature type="region of interest" description="Disordered" evidence="1">
    <location>
        <begin position="1"/>
        <end position="35"/>
    </location>
</feature>
<accession>A0A914WH63</accession>
<feature type="region of interest" description="Disordered" evidence="1">
    <location>
        <begin position="471"/>
        <end position="507"/>
    </location>
</feature>
<evidence type="ECO:0000313" key="3">
    <source>
        <dbReference type="WBParaSite" id="PSAMB.scaffold3size181960.g456.t1"/>
    </source>
</evidence>
<evidence type="ECO:0000256" key="1">
    <source>
        <dbReference type="SAM" id="MobiDB-lite"/>
    </source>
</evidence>
<dbReference type="AlphaFoldDB" id="A0A914WH63"/>
<dbReference type="Proteomes" id="UP000887566">
    <property type="component" value="Unplaced"/>
</dbReference>
<organism evidence="2 3">
    <name type="scientific">Plectus sambesii</name>
    <dbReference type="NCBI Taxonomy" id="2011161"/>
    <lineage>
        <taxon>Eukaryota</taxon>
        <taxon>Metazoa</taxon>
        <taxon>Ecdysozoa</taxon>
        <taxon>Nematoda</taxon>
        <taxon>Chromadorea</taxon>
        <taxon>Plectida</taxon>
        <taxon>Plectina</taxon>
        <taxon>Plectoidea</taxon>
        <taxon>Plectidae</taxon>
        <taxon>Plectus</taxon>
    </lineage>
</organism>
<feature type="compositionally biased region" description="Low complexity" evidence="1">
    <location>
        <begin position="10"/>
        <end position="25"/>
    </location>
</feature>
<dbReference type="WBParaSite" id="PSAMB.scaffold3size181960.g456.t1">
    <property type="protein sequence ID" value="PSAMB.scaffold3size181960.g456.t1"/>
    <property type="gene ID" value="PSAMB.scaffold3size181960.g456"/>
</dbReference>
<reference evidence="3" key="1">
    <citation type="submission" date="2022-11" db="UniProtKB">
        <authorList>
            <consortium name="WormBaseParasite"/>
        </authorList>
    </citation>
    <scope>IDENTIFICATION</scope>
</reference>
<name>A0A914WH63_9BILA</name>